<proteinExistence type="predicted"/>
<organism evidence="1 2">
    <name type="scientific">Ovis ammon polii</name>
    <dbReference type="NCBI Taxonomy" id="230172"/>
    <lineage>
        <taxon>Eukaryota</taxon>
        <taxon>Metazoa</taxon>
        <taxon>Chordata</taxon>
        <taxon>Craniata</taxon>
        <taxon>Vertebrata</taxon>
        <taxon>Euteleostomi</taxon>
        <taxon>Mammalia</taxon>
        <taxon>Eutheria</taxon>
        <taxon>Laurasiatheria</taxon>
        <taxon>Artiodactyla</taxon>
        <taxon>Ruminantia</taxon>
        <taxon>Pecora</taxon>
        <taxon>Bovidae</taxon>
        <taxon>Caprinae</taxon>
        <taxon>Ovis</taxon>
    </lineage>
</organism>
<dbReference type="AlphaFoldDB" id="A0AAD4UC44"/>
<comment type="caution">
    <text evidence="1">The sequence shown here is derived from an EMBL/GenBank/DDBJ whole genome shotgun (WGS) entry which is preliminary data.</text>
</comment>
<sequence>MDDYIASIHWPPKSHATYSNRRPLLLQMDNTAMKDVNEKNGSFQYDKVQFGSGETAAASRVKAQSDCVSCLEYKALLMPQMLKNHEEIERYSRISSTKSIQRKNLIKQDRLLGRPGCPSIPSRSTIQENVIDMRVIQNLQPLNKQYERIAELKQRVMHVEQKRPE</sequence>
<name>A0AAD4UC44_OVIAM</name>
<evidence type="ECO:0000313" key="1">
    <source>
        <dbReference type="EMBL" id="KAI4543353.1"/>
    </source>
</evidence>
<reference evidence="1" key="1">
    <citation type="submission" date="2022-03" db="EMBL/GenBank/DDBJ databases">
        <title>Genomic analyses of argali, domestic sheep and their hybrids provide insights into chromosomal evolution, heterosis and genetic basis of agronomic traits.</title>
        <authorList>
            <person name="Li M."/>
        </authorList>
    </citation>
    <scope>NUCLEOTIDE SEQUENCE</scope>
    <source>
        <strain evidence="1">CAU-MHL-2022a</strain>
        <tissue evidence="1">Skin</tissue>
    </source>
</reference>
<dbReference type="Proteomes" id="UP001214576">
    <property type="component" value="Unassembled WGS sequence"/>
</dbReference>
<evidence type="ECO:0000313" key="2">
    <source>
        <dbReference type="Proteomes" id="UP001214576"/>
    </source>
</evidence>
<dbReference type="EMBL" id="JAKZEL010000005">
    <property type="protein sequence ID" value="KAI4543353.1"/>
    <property type="molecule type" value="Genomic_DNA"/>
</dbReference>
<protein>
    <submittedName>
        <fullName evidence="1">Uncharacterized protein</fullName>
    </submittedName>
</protein>
<gene>
    <name evidence="1" type="ORF">MG293_006147</name>
</gene>
<accession>A0AAD4UC44</accession>
<keyword evidence="2" id="KW-1185">Reference proteome</keyword>